<keyword evidence="1" id="KW-0472">Membrane</keyword>
<evidence type="ECO:0000256" key="1">
    <source>
        <dbReference type="SAM" id="Phobius"/>
    </source>
</evidence>
<protein>
    <submittedName>
        <fullName evidence="2">Uncharacterized protein</fullName>
    </submittedName>
</protein>
<keyword evidence="1" id="KW-0812">Transmembrane</keyword>
<reference evidence="2 3" key="1">
    <citation type="journal article" date="2016" name="Nat. Commun.">
        <title>Thousands of microbial genomes shed light on interconnected biogeochemical processes in an aquifer system.</title>
        <authorList>
            <person name="Anantharaman K."/>
            <person name="Brown C.T."/>
            <person name="Hug L.A."/>
            <person name="Sharon I."/>
            <person name="Castelle C.J."/>
            <person name="Probst A.J."/>
            <person name="Thomas B.C."/>
            <person name="Singh A."/>
            <person name="Wilkins M.J."/>
            <person name="Karaoz U."/>
            <person name="Brodie E.L."/>
            <person name="Williams K.H."/>
            <person name="Hubbard S.S."/>
            <person name="Banfield J.F."/>
        </authorList>
    </citation>
    <scope>NUCLEOTIDE SEQUENCE [LARGE SCALE GENOMIC DNA]</scope>
</reference>
<evidence type="ECO:0000313" key="3">
    <source>
        <dbReference type="Proteomes" id="UP000177309"/>
    </source>
</evidence>
<comment type="caution">
    <text evidence="2">The sequence shown here is derived from an EMBL/GenBank/DDBJ whole genome shotgun (WGS) entry which is preliminary data.</text>
</comment>
<dbReference type="AlphaFoldDB" id="A0A1F4TQS2"/>
<dbReference type="EMBL" id="MEUI01000011">
    <property type="protein sequence ID" value="OGC35016.1"/>
    <property type="molecule type" value="Genomic_DNA"/>
</dbReference>
<accession>A0A1F4TQS2</accession>
<dbReference type="Proteomes" id="UP000177309">
    <property type="component" value="Unassembled WGS sequence"/>
</dbReference>
<gene>
    <name evidence="2" type="ORF">A2462_05425</name>
</gene>
<feature type="transmembrane region" description="Helical" evidence="1">
    <location>
        <begin position="45"/>
        <end position="63"/>
    </location>
</feature>
<keyword evidence="1" id="KW-1133">Transmembrane helix</keyword>
<feature type="transmembrane region" description="Helical" evidence="1">
    <location>
        <begin position="75"/>
        <end position="96"/>
    </location>
</feature>
<feature type="transmembrane region" description="Helical" evidence="1">
    <location>
        <begin position="21"/>
        <end position="39"/>
    </location>
</feature>
<sequence>MKVAERQIQSPRIQQLKQSRSRAISLMIFFALVAGVNGQGTNGEGMHMLAALSYPLITFLASLRLSSGKTIKGKIYNHAGNIIAIAGTIATATNVLTATLPGAKYLLPIALGIDALLTDRTGLRRLGKQVAPTTERSE</sequence>
<name>A0A1F4TQS2_UNCSA</name>
<proteinExistence type="predicted"/>
<organism evidence="2 3">
    <name type="scientific">candidate division WOR-1 bacterium RIFOXYC2_FULL_41_25</name>
    <dbReference type="NCBI Taxonomy" id="1802586"/>
    <lineage>
        <taxon>Bacteria</taxon>
        <taxon>Bacillati</taxon>
        <taxon>Saganbacteria</taxon>
    </lineage>
</organism>
<evidence type="ECO:0000313" key="2">
    <source>
        <dbReference type="EMBL" id="OGC35016.1"/>
    </source>
</evidence>